<protein>
    <submittedName>
        <fullName evidence="1">Uncharacterized protein</fullName>
    </submittedName>
</protein>
<keyword evidence="2" id="KW-1185">Reference proteome</keyword>
<sequence>MLETLQTLKPELTSALEAFLAQFKGLDVHKVTKVLSPDYGDQNDYTYIELVVHKLRLWTILDSGAPGNIVSARLVKTQTGS</sequence>
<dbReference type="EMBL" id="QTSX02000741">
    <property type="protein sequence ID" value="KAJ9085863.1"/>
    <property type="molecule type" value="Genomic_DNA"/>
</dbReference>
<gene>
    <name evidence="1" type="ORF">DSO57_1009703</name>
</gene>
<proteinExistence type="predicted"/>
<name>A0ACC2UG68_9FUNG</name>
<reference evidence="1" key="1">
    <citation type="submission" date="2022-04" db="EMBL/GenBank/DDBJ databases">
        <title>Genome of the entomopathogenic fungus Entomophthora muscae.</title>
        <authorList>
            <person name="Elya C."/>
            <person name="Lovett B.R."/>
            <person name="Lee E."/>
            <person name="Macias A.M."/>
            <person name="Hajek A.E."/>
            <person name="De Bivort B.L."/>
            <person name="Kasson M.T."/>
            <person name="De Fine Licht H.H."/>
            <person name="Stajich J.E."/>
        </authorList>
    </citation>
    <scope>NUCLEOTIDE SEQUENCE</scope>
    <source>
        <strain evidence="1">Berkeley</strain>
    </source>
</reference>
<organism evidence="1 2">
    <name type="scientific">Entomophthora muscae</name>
    <dbReference type="NCBI Taxonomy" id="34485"/>
    <lineage>
        <taxon>Eukaryota</taxon>
        <taxon>Fungi</taxon>
        <taxon>Fungi incertae sedis</taxon>
        <taxon>Zoopagomycota</taxon>
        <taxon>Entomophthoromycotina</taxon>
        <taxon>Entomophthoromycetes</taxon>
        <taxon>Entomophthorales</taxon>
        <taxon>Entomophthoraceae</taxon>
        <taxon>Entomophthora</taxon>
    </lineage>
</organism>
<evidence type="ECO:0000313" key="2">
    <source>
        <dbReference type="Proteomes" id="UP001165960"/>
    </source>
</evidence>
<accession>A0ACC2UG68</accession>
<comment type="caution">
    <text evidence="1">The sequence shown here is derived from an EMBL/GenBank/DDBJ whole genome shotgun (WGS) entry which is preliminary data.</text>
</comment>
<evidence type="ECO:0000313" key="1">
    <source>
        <dbReference type="EMBL" id="KAJ9085863.1"/>
    </source>
</evidence>
<dbReference type="Proteomes" id="UP001165960">
    <property type="component" value="Unassembled WGS sequence"/>
</dbReference>